<comment type="function">
    <text evidence="5">Catalyzes the phosphorylation of the 3'-hydroxyl group of dephosphocoenzyme A to form coenzyme A.</text>
</comment>
<proteinExistence type="inferred from homology"/>
<evidence type="ECO:0000256" key="1">
    <source>
        <dbReference type="ARBA" id="ARBA00009018"/>
    </source>
</evidence>
<keyword evidence="4 5" id="KW-0173">Coenzyme A biosynthesis</keyword>
<dbReference type="HAMAP" id="MF_00376">
    <property type="entry name" value="Dephospho_CoA_kinase"/>
    <property type="match status" value="1"/>
</dbReference>
<dbReference type="EMBL" id="BAABLF010000029">
    <property type="protein sequence ID" value="GAA5194286.1"/>
    <property type="molecule type" value="Genomic_DNA"/>
</dbReference>
<organism evidence="7 8">
    <name type="scientific">Ferrimonas gelatinilytica</name>
    <dbReference type="NCBI Taxonomy" id="1255257"/>
    <lineage>
        <taxon>Bacteria</taxon>
        <taxon>Pseudomonadati</taxon>
        <taxon>Pseudomonadota</taxon>
        <taxon>Gammaproteobacteria</taxon>
        <taxon>Alteromonadales</taxon>
        <taxon>Ferrimonadaceae</taxon>
        <taxon>Ferrimonas</taxon>
    </lineage>
</organism>
<sequence length="213" mass="23277">MAMSHYWIGLTGGIGSGKTQVSNAFADLGITVVDTDLIAREVVAPGTPGLAAIADHFGPEVLHPDGSLDRAKLRQRVFADEQARQWLNQLTHPLIREAMLAQCRAATSPYVIVVVPLLAEGDMQPLFQRILVVDVPESVQITRTSVRDGNDIEQVKRILARQASRKQRLAIADDVIDNSGTKEALKAQLLPLHQFYLDQAEKANVAGIRTTPQ</sequence>
<dbReference type="InterPro" id="IPR027417">
    <property type="entry name" value="P-loop_NTPase"/>
</dbReference>
<evidence type="ECO:0000256" key="5">
    <source>
        <dbReference type="HAMAP-Rule" id="MF_00376"/>
    </source>
</evidence>
<keyword evidence="2 5" id="KW-0547">Nucleotide-binding</keyword>
<keyword evidence="8" id="KW-1185">Reference proteome</keyword>
<name>A0ABP9SEG3_9GAMM</name>
<keyword evidence="3 5" id="KW-0067">ATP-binding</keyword>
<feature type="binding site" evidence="5">
    <location>
        <begin position="15"/>
        <end position="20"/>
    </location>
    <ligand>
        <name>ATP</name>
        <dbReference type="ChEBI" id="CHEBI:30616"/>
    </ligand>
</feature>
<evidence type="ECO:0000256" key="3">
    <source>
        <dbReference type="ARBA" id="ARBA00022840"/>
    </source>
</evidence>
<dbReference type="PANTHER" id="PTHR10695:SF46">
    <property type="entry name" value="BIFUNCTIONAL COENZYME A SYNTHASE-RELATED"/>
    <property type="match status" value="1"/>
</dbReference>
<keyword evidence="5" id="KW-0808">Transferase</keyword>
<dbReference type="Proteomes" id="UP001501600">
    <property type="component" value="Unassembled WGS sequence"/>
</dbReference>
<comment type="similarity">
    <text evidence="1 5">Belongs to the CoaE family.</text>
</comment>
<comment type="catalytic activity">
    <reaction evidence="5">
        <text>3'-dephospho-CoA + ATP = ADP + CoA + H(+)</text>
        <dbReference type="Rhea" id="RHEA:18245"/>
        <dbReference type="ChEBI" id="CHEBI:15378"/>
        <dbReference type="ChEBI" id="CHEBI:30616"/>
        <dbReference type="ChEBI" id="CHEBI:57287"/>
        <dbReference type="ChEBI" id="CHEBI:57328"/>
        <dbReference type="ChEBI" id="CHEBI:456216"/>
        <dbReference type="EC" id="2.7.1.24"/>
    </reaction>
</comment>
<dbReference type="SUPFAM" id="SSF52540">
    <property type="entry name" value="P-loop containing nucleoside triphosphate hydrolases"/>
    <property type="match status" value="1"/>
</dbReference>
<accession>A0ABP9SEG3</accession>
<keyword evidence="5" id="KW-0963">Cytoplasm</keyword>
<dbReference type="PANTHER" id="PTHR10695">
    <property type="entry name" value="DEPHOSPHO-COA KINASE-RELATED"/>
    <property type="match status" value="1"/>
</dbReference>
<dbReference type="Pfam" id="PF01121">
    <property type="entry name" value="CoaE"/>
    <property type="match status" value="1"/>
</dbReference>
<gene>
    <name evidence="5 7" type="primary">coaE</name>
    <name evidence="7" type="ORF">GCM10025772_26920</name>
</gene>
<protein>
    <recommendedName>
        <fullName evidence="5 6">Dephospho-CoA kinase</fullName>
        <ecNumber evidence="5 6">2.7.1.24</ecNumber>
    </recommendedName>
    <alternativeName>
        <fullName evidence="5">Dephosphocoenzyme A kinase</fullName>
    </alternativeName>
</protein>
<dbReference type="NCBIfam" id="TIGR00152">
    <property type="entry name" value="dephospho-CoA kinase"/>
    <property type="match status" value="1"/>
</dbReference>
<dbReference type="CDD" id="cd02022">
    <property type="entry name" value="DPCK"/>
    <property type="match status" value="1"/>
</dbReference>
<evidence type="ECO:0000256" key="6">
    <source>
        <dbReference type="NCBIfam" id="TIGR00152"/>
    </source>
</evidence>
<dbReference type="Gene3D" id="3.40.50.300">
    <property type="entry name" value="P-loop containing nucleotide triphosphate hydrolases"/>
    <property type="match status" value="1"/>
</dbReference>
<keyword evidence="5 7" id="KW-0418">Kinase</keyword>
<dbReference type="EC" id="2.7.1.24" evidence="5 6"/>
<evidence type="ECO:0000256" key="2">
    <source>
        <dbReference type="ARBA" id="ARBA00022741"/>
    </source>
</evidence>
<dbReference type="GO" id="GO:0016301">
    <property type="term" value="F:kinase activity"/>
    <property type="evidence" value="ECO:0007669"/>
    <property type="project" value="UniProtKB-KW"/>
</dbReference>
<dbReference type="InterPro" id="IPR001977">
    <property type="entry name" value="Depp_CoAkinase"/>
</dbReference>
<comment type="caution">
    <text evidence="7">The sequence shown here is derived from an EMBL/GenBank/DDBJ whole genome shotgun (WGS) entry which is preliminary data.</text>
</comment>
<comment type="pathway">
    <text evidence="5">Cofactor biosynthesis; coenzyme A biosynthesis; CoA from (R)-pantothenate: step 5/5.</text>
</comment>
<reference evidence="8" key="1">
    <citation type="journal article" date="2019" name="Int. J. Syst. Evol. Microbiol.">
        <title>The Global Catalogue of Microorganisms (GCM) 10K type strain sequencing project: providing services to taxonomists for standard genome sequencing and annotation.</title>
        <authorList>
            <consortium name="The Broad Institute Genomics Platform"/>
            <consortium name="The Broad Institute Genome Sequencing Center for Infectious Disease"/>
            <person name="Wu L."/>
            <person name="Ma J."/>
        </authorList>
    </citation>
    <scope>NUCLEOTIDE SEQUENCE [LARGE SCALE GENOMIC DNA]</scope>
    <source>
        <strain evidence="8">JCM 18720</strain>
    </source>
</reference>
<evidence type="ECO:0000256" key="4">
    <source>
        <dbReference type="ARBA" id="ARBA00022993"/>
    </source>
</evidence>
<comment type="subcellular location">
    <subcellularLocation>
        <location evidence="5">Cytoplasm</location>
    </subcellularLocation>
</comment>
<evidence type="ECO:0000313" key="8">
    <source>
        <dbReference type="Proteomes" id="UP001501600"/>
    </source>
</evidence>
<evidence type="ECO:0000313" key="7">
    <source>
        <dbReference type="EMBL" id="GAA5194286.1"/>
    </source>
</evidence>
<dbReference type="PROSITE" id="PS51219">
    <property type="entry name" value="DPCK"/>
    <property type="match status" value="1"/>
</dbReference>